<dbReference type="PANTHER" id="PTHR43712:SF2">
    <property type="entry name" value="O-METHYLTRANSFERASE CICE"/>
    <property type="match status" value="1"/>
</dbReference>
<name>A0ABW1KRX1_9PROT</name>
<comment type="caution">
    <text evidence="6">The sequence shown here is derived from an EMBL/GenBank/DDBJ whole genome shotgun (WGS) entry which is preliminary data.</text>
</comment>
<evidence type="ECO:0000313" key="7">
    <source>
        <dbReference type="Proteomes" id="UP001596116"/>
    </source>
</evidence>
<dbReference type="Gene3D" id="1.10.10.10">
    <property type="entry name" value="Winged helix-like DNA-binding domain superfamily/Winged helix DNA-binding domain"/>
    <property type="match status" value="1"/>
</dbReference>
<keyword evidence="1 6" id="KW-0489">Methyltransferase</keyword>
<proteinExistence type="predicted"/>
<keyword evidence="3" id="KW-0949">S-adenosyl-L-methionine</keyword>
<dbReference type="PANTHER" id="PTHR43712">
    <property type="entry name" value="PUTATIVE (AFU_ORTHOLOGUE AFUA_4G14580)-RELATED"/>
    <property type="match status" value="1"/>
</dbReference>
<dbReference type="PIRSF" id="PIRSF005739">
    <property type="entry name" value="O-mtase"/>
    <property type="match status" value="1"/>
</dbReference>
<dbReference type="Gene3D" id="3.40.50.150">
    <property type="entry name" value="Vaccinia Virus protein VP39"/>
    <property type="match status" value="1"/>
</dbReference>
<dbReference type="Pfam" id="PF00891">
    <property type="entry name" value="Methyltransf_2"/>
    <property type="match status" value="1"/>
</dbReference>
<evidence type="ECO:0000256" key="3">
    <source>
        <dbReference type="ARBA" id="ARBA00022691"/>
    </source>
</evidence>
<evidence type="ECO:0000313" key="6">
    <source>
        <dbReference type="EMBL" id="MFC6034765.1"/>
    </source>
</evidence>
<dbReference type="GO" id="GO:0008168">
    <property type="term" value="F:methyltransferase activity"/>
    <property type="evidence" value="ECO:0007669"/>
    <property type="project" value="UniProtKB-KW"/>
</dbReference>
<dbReference type="InterPro" id="IPR001077">
    <property type="entry name" value="COMT_C"/>
</dbReference>
<sequence length="332" mass="36198">MSEQASPQDQILGIVNNYWQGCAVGAAAELEIADHLADGPLDIAALAERTKTHASSLYRMLRALESTGIFTQVSSGAFANTPASECLRRRAPNSSWAWLRVTLSSNGMVNNGWRGLMVSLKEGKPGFEELNGCTGWEYMQANPEQGAVFNEAMRDLAAAITPAVTGSYDWGRFPVIADLGGGVGSQLIDILDAHPDCRGVLFDQPQVITQAPEHRRMEPLGGDFFSNIPQADAYLLRWILHDWDDAQARAILKNVHAAAKPGAALMIVESVIPESAEFDMGKWMDLNMMVMAGGRERTANEFRVLFDQAGFDFEEIVETPSPLSIVVGKARD</sequence>
<keyword evidence="2" id="KW-0808">Transferase</keyword>
<accession>A0ABW1KRX1</accession>
<protein>
    <submittedName>
        <fullName evidence="6">Methyltransferase</fullName>
    </submittedName>
</protein>
<evidence type="ECO:0000256" key="1">
    <source>
        <dbReference type="ARBA" id="ARBA00022603"/>
    </source>
</evidence>
<dbReference type="SUPFAM" id="SSF46785">
    <property type="entry name" value="Winged helix' DNA-binding domain"/>
    <property type="match status" value="1"/>
</dbReference>
<dbReference type="InterPro" id="IPR029063">
    <property type="entry name" value="SAM-dependent_MTases_sf"/>
</dbReference>
<reference evidence="6 7" key="1">
    <citation type="submission" date="2024-09" db="EMBL/GenBank/DDBJ databases">
        <authorList>
            <person name="Zhang Z.-H."/>
        </authorList>
    </citation>
    <scope>NUCLEOTIDE SEQUENCE [LARGE SCALE GENOMIC DNA]</scope>
    <source>
        <strain evidence="6 7">HHTR114</strain>
    </source>
</reference>
<gene>
    <name evidence="6" type="ORF">ACFMB1_04370</name>
</gene>
<dbReference type="Proteomes" id="UP001596116">
    <property type="component" value="Unassembled WGS sequence"/>
</dbReference>
<evidence type="ECO:0000259" key="5">
    <source>
        <dbReference type="Pfam" id="PF08100"/>
    </source>
</evidence>
<dbReference type="RefSeq" id="WP_379879894.1">
    <property type="nucleotide sequence ID" value="NZ_JBHPON010000001.1"/>
</dbReference>
<dbReference type="InterPro" id="IPR016461">
    <property type="entry name" value="COMT-like"/>
</dbReference>
<dbReference type="SUPFAM" id="SSF53335">
    <property type="entry name" value="S-adenosyl-L-methionine-dependent methyltransferases"/>
    <property type="match status" value="1"/>
</dbReference>
<dbReference type="EMBL" id="JBHPON010000001">
    <property type="protein sequence ID" value="MFC6034765.1"/>
    <property type="molecule type" value="Genomic_DNA"/>
</dbReference>
<dbReference type="PROSITE" id="PS51683">
    <property type="entry name" value="SAM_OMT_II"/>
    <property type="match status" value="1"/>
</dbReference>
<dbReference type="GO" id="GO:0032259">
    <property type="term" value="P:methylation"/>
    <property type="evidence" value="ECO:0007669"/>
    <property type="project" value="UniProtKB-KW"/>
</dbReference>
<evidence type="ECO:0000259" key="4">
    <source>
        <dbReference type="Pfam" id="PF00891"/>
    </source>
</evidence>
<dbReference type="InterPro" id="IPR036390">
    <property type="entry name" value="WH_DNA-bd_sf"/>
</dbReference>
<feature type="domain" description="O-methyltransferase C-terminal" evidence="4">
    <location>
        <begin position="113"/>
        <end position="311"/>
    </location>
</feature>
<feature type="domain" description="O-methyltransferase dimerisation" evidence="5">
    <location>
        <begin position="16"/>
        <end position="87"/>
    </location>
</feature>
<dbReference type="InterPro" id="IPR012967">
    <property type="entry name" value="COMT_dimerisation"/>
</dbReference>
<dbReference type="Pfam" id="PF08100">
    <property type="entry name" value="Dimerisation"/>
    <property type="match status" value="1"/>
</dbReference>
<dbReference type="InterPro" id="IPR036388">
    <property type="entry name" value="WH-like_DNA-bd_sf"/>
</dbReference>
<organism evidence="6 7">
    <name type="scientific">Hyphococcus aureus</name>
    <dbReference type="NCBI Taxonomy" id="2666033"/>
    <lineage>
        <taxon>Bacteria</taxon>
        <taxon>Pseudomonadati</taxon>
        <taxon>Pseudomonadota</taxon>
        <taxon>Alphaproteobacteria</taxon>
        <taxon>Parvularculales</taxon>
        <taxon>Parvularculaceae</taxon>
        <taxon>Hyphococcus</taxon>
    </lineage>
</organism>
<evidence type="ECO:0000256" key="2">
    <source>
        <dbReference type="ARBA" id="ARBA00022679"/>
    </source>
</evidence>
<keyword evidence="7" id="KW-1185">Reference proteome</keyword>